<sequence length="270" mass="29484">MGSKPNGSVPLALPLLVILTGLAGCSADQYFMVPKSNLETVNASVQNQRATLVTMENNAKVRFEQTIDDQTASTEIILQAISAQVKAPECPPVPKRQACPAATAAKAVASQLKGKLIVGEVEKLFLTAAETVYDARVDSGAETSSIDARNIVRFERDGSNWVRFDVPVPGSEGLLTLEKEISRRVKILQSNVDDPERRVVVELQFVIGNHTQVAEFTLTDRSHLTHQVLIGRNVLRDVMLIDVGKEFATELPDTMINGNSSYRDAIRDTL</sequence>
<dbReference type="PANTHER" id="PTHR38037:SF2">
    <property type="entry name" value="ATP-DEPENDENT ZINC PROTEASE DOMAIN-CONTAINING PROTEIN-RELATED"/>
    <property type="match status" value="1"/>
</dbReference>
<dbReference type="InterPro" id="IPR021109">
    <property type="entry name" value="Peptidase_aspartic_dom_sf"/>
</dbReference>
<dbReference type="PANTHER" id="PTHR38037">
    <property type="entry name" value="ZN_PROTEASE DOMAIN-CONTAINING PROTEIN"/>
    <property type="match status" value="1"/>
</dbReference>
<protein>
    <submittedName>
        <fullName evidence="2">Ribosomal protein S6 modification protein</fullName>
    </submittedName>
</protein>
<evidence type="ECO:0000313" key="2">
    <source>
        <dbReference type="EMBL" id="AKO54222.1"/>
    </source>
</evidence>
<dbReference type="PATRIC" id="fig|330734.3.peg.1248"/>
<dbReference type="KEGG" id="mpq:ABA45_05885"/>
<reference evidence="2 3" key="1">
    <citation type="submission" date="2015-05" db="EMBL/GenBank/DDBJ databases">
        <title>Complete genome of Marinobacter psychrophilus strain 20041T isolated from sea-ice of the Canadian Basin.</title>
        <authorList>
            <person name="Song L."/>
            <person name="Ren L."/>
            <person name="Yu Y."/>
            <person name="Wang X."/>
        </authorList>
    </citation>
    <scope>NUCLEOTIDE SEQUENCE [LARGE SCALE GENOMIC DNA]</scope>
    <source>
        <strain evidence="2 3">20041</strain>
    </source>
</reference>
<name>A0A0H4IH67_9GAMM</name>
<dbReference type="Proteomes" id="UP000036406">
    <property type="component" value="Chromosome"/>
</dbReference>
<organism evidence="2 3">
    <name type="scientific">Marinobacter psychrophilus</name>
    <dbReference type="NCBI Taxonomy" id="330734"/>
    <lineage>
        <taxon>Bacteria</taxon>
        <taxon>Pseudomonadati</taxon>
        <taxon>Pseudomonadota</taxon>
        <taxon>Gammaproteobacteria</taxon>
        <taxon>Pseudomonadales</taxon>
        <taxon>Marinobacteraceae</taxon>
        <taxon>Marinobacter</taxon>
    </lineage>
</organism>
<dbReference type="Gene3D" id="2.40.70.10">
    <property type="entry name" value="Acid Proteases"/>
    <property type="match status" value="1"/>
</dbReference>
<keyword evidence="3" id="KW-1185">Reference proteome</keyword>
<dbReference type="AlphaFoldDB" id="A0A0H4IH67"/>
<accession>A0A0H4IH67</accession>
<evidence type="ECO:0000313" key="3">
    <source>
        <dbReference type="Proteomes" id="UP000036406"/>
    </source>
</evidence>
<dbReference type="InterPro" id="IPR008503">
    <property type="entry name" value="Asp_endopeptidase"/>
</dbReference>
<dbReference type="STRING" id="330734.ABA45_05885"/>
<gene>
    <name evidence="2" type="ORF">ABA45_05885</name>
</gene>
<dbReference type="PROSITE" id="PS51257">
    <property type="entry name" value="PROKAR_LIPOPROTEIN"/>
    <property type="match status" value="1"/>
</dbReference>
<feature type="domain" description="Retropepsin-like aspartic endopeptidase" evidence="1">
    <location>
        <begin position="117"/>
        <end position="248"/>
    </location>
</feature>
<dbReference type="Pfam" id="PF05618">
    <property type="entry name" value="Zn_protease"/>
    <property type="match status" value="1"/>
</dbReference>
<dbReference type="EMBL" id="CP011494">
    <property type="protein sequence ID" value="AKO54222.1"/>
    <property type="molecule type" value="Genomic_DNA"/>
</dbReference>
<dbReference type="SUPFAM" id="SSF50630">
    <property type="entry name" value="Acid proteases"/>
    <property type="match status" value="1"/>
</dbReference>
<evidence type="ECO:0000259" key="1">
    <source>
        <dbReference type="Pfam" id="PF05618"/>
    </source>
</evidence>
<proteinExistence type="predicted"/>